<accession>A0A0A5G5R2</accession>
<name>A0A0A5G5R2_9BACI</name>
<dbReference type="OrthoDB" id="2968371at2"/>
<evidence type="ECO:0008006" key="4">
    <source>
        <dbReference type="Google" id="ProtNLM"/>
    </source>
</evidence>
<organism evidence="2 3">
    <name type="scientific">Pontibacillus litoralis JSM 072002</name>
    <dbReference type="NCBI Taxonomy" id="1385512"/>
    <lineage>
        <taxon>Bacteria</taxon>
        <taxon>Bacillati</taxon>
        <taxon>Bacillota</taxon>
        <taxon>Bacilli</taxon>
        <taxon>Bacillales</taxon>
        <taxon>Bacillaceae</taxon>
        <taxon>Pontibacillus</taxon>
    </lineage>
</organism>
<dbReference type="Proteomes" id="UP000030401">
    <property type="component" value="Unassembled WGS sequence"/>
</dbReference>
<dbReference type="RefSeq" id="WP_036833475.1">
    <property type="nucleotide sequence ID" value="NZ_AVPG01000007.1"/>
</dbReference>
<sequence>MKKFNLLILLGLFMFLMPTIISAEEQPEKVLKVKNRYETPFEDVILKESNGEERVIITGTKETKMIPLGLIPLN</sequence>
<evidence type="ECO:0000256" key="1">
    <source>
        <dbReference type="SAM" id="SignalP"/>
    </source>
</evidence>
<feature type="chain" id="PRO_5002010574" description="Copper amine oxidase-like N-terminal domain-containing protein" evidence="1">
    <location>
        <begin position="24"/>
        <end position="74"/>
    </location>
</feature>
<feature type="signal peptide" evidence="1">
    <location>
        <begin position="1"/>
        <end position="23"/>
    </location>
</feature>
<protein>
    <recommendedName>
        <fullName evidence="4">Copper amine oxidase-like N-terminal domain-containing protein</fullName>
    </recommendedName>
</protein>
<evidence type="ECO:0000313" key="3">
    <source>
        <dbReference type="Proteomes" id="UP000030401"/>
    </source>
</evidence>
<comment type="caution">
    <text evidence="2">The sequence shown here is derived from an EMBL/GenBank/DDBJ whole genome shotgun (WGS) entry which is preliminary data.</text>
</comment>
<gene>
    <name evidence="2" type="ORF">N784_15560</name>
</gene>
<reference evidence="2 3" key="1">
    <citation type="submission" date="2013-08" db="EMBL/GenBank/DDBJ databases">
        <authorList>
            <person name="Huang J."/>
            <person name="Wang G."/>
        </authorList>
    </citation>
    <scope>NUCLEOTIDE SEQUENCE [LARGE SCALE GENOMIC DNA]</scope>
    <source>
        <strain evidence="2 3">JSM 072002</strain>
    </source>
</reference>
<evidence type="ECO:0000313" key="2">
    <source>
        <dbReference type="EMBL" id="KGX87394.1"/>
    </source>
</evidence>
<dbReference type="AlphaFoldDB" id="A0A0A5G5R2"/>
<dbReference type="EMBL" id="AVPG01000007">
    <property type="protein sequence ID" value="KGX87394.1"/>
    <property type="molecule type" value="Genomic_DNA"/>
</dbReference>
<keyword evidence="3" id="KW-1185">Reference proteome</keyword>
<proteinExistence type="predicted"/>
<keyword evidence="1" id="KW-0732">Signal</keyword>